<keyword evidence="2" id="KW-1185">Reference proteome</keyword>
<proteinExistence type="predicted"/>
<dbReference type="SUPFAM" id="SSF74650">
    <property type="entry name" value="Galactose mutarotase-like"/>
    <property type="match status" value="1"/>
</dbReference>
<reference evidence="1 2" key="1">
    <citation type="submission" date="2023-07" db="EMBL/GenBank/DDBJ databases">
        <title>Genomic Encyclopedia of Type Strains, Phase IV (KMG-IV): sequencing the most valuable type-strain genomes for metagenomic binning, comparative biology and taxonomic classification.</title>
        <authorList>
            <person name="Goeker M."/>
        </authorList>
    </citation>
    <scope>NUCLEOTIDE SEQUENCE [LARGE SCALE GENOMIC DNA]</scope>
    <source>
        <strain evidence="1 2">DSM 2457</strain>
    </source>
</reference>
<dbReference type="Gene3D" id="2.70.98.10">
    <property type="match status" value="1"/>
</dbReference>
<name>A0ABU0B9A5_9HYPH</name>
<sequence length="361" mass="38373">MSGAPLDLLALDWPHGALRVSPVGAMLAELVFHLPDGPFAPFARPHWSPDDPLLGALPAHLRHLGAEFVCLPFGVGGPLDAIAPGWGGFGLELCNDPPHGPAANAIWRVEERGAGHIRLTLDYPADHAVRRLTRTLAVRPDAPALDLELAIDVRRATRFPLGLHPILSLDVPTESLRLQAHFRRGFTYPASVPGGAMGAAIGRDFATLAAVPARAGGVIDLTRLPKATPMEDVLQLCGVEGAVEAVFAERGAVLSLDWDQELLPSCLLWMSDRTLAGAPWDGRYRGLGIEPIASCFDFAEPVSLAENPIAAAGTLTCLAASPERPTFLRYSLAARPLPGASSTFRSDCTAIRSVKRSLSVT</sequence>
<accession>A0ABU0B9A5</accession>
<dbReference type="InterPro" id="IPR014718">
    <property type="entry name" value="GH-type_carb-bd"/>
</dbReference>
<gene>
    <name evidence="1" type="ORF">J2S75_000115</name>
</gene>
<dbReference type="EMBL" id="JAUSUI010000001">
    <property type="protein sequence ID" value="MDQ0301104.1"/>
    <property type="molecule type" value="Genomic_DNA"/>
</dbReference>
<dbReference type="InterPro" id="IPR011013">
    <property type="entry name" value="Gal_mutarotase_sf_dom"/>
</dbReference>
<evidence type="ECO:0000313" key="1">
    <source>
        <dbReference type="EMBL" id="MDQ0301104.1"/>
    </source>
</evidence>
<protein>
    <recommendedName>
        <fullName evidence="3">Aldose 1-epimerase</fullName>
    </recommendedName>
</protein>
<evidence type="ECO:0000313" key="2">
    <source>
        <dbReference type="Proteomes" id="UP001224682"/>
    </source>
</evidence>
<organism evidence="1 2">
    <name type="scientific">Ancylobacter polymorphus</name>
    <dbReference type="NCBI Taxonomy" id="223390"/>
    <lineage>
        <taxon>Bacteria</taxon>
        <taxon>Pseudomonadati</taxon>
        <taxon>Pseudomonadota</taxon>
        <taxon>Alphaproteobacteria</taxon>
        <taxon>Hyphomicrobiales</taxon>
        <taxon>Xanthobacteraceae</taxon>
        <taxon>Ancylobacter</taxon>
    </lineage>
</organism>
<comment type="caution">
    <text evidence="1">The sequence shown here is derived from an EMBL/GenBank/DDBJ whole genome shotgun (WGS) entry which is preliminary data.</text>
</comment>
<evidence type="ECO:0008006" key="3">
    <source>
        <dbReference type="Google" id="ProtNLM"/>
    </source>
</evidence>
<dbReference type="Proteomes" id="UP001224682">
    <property type="component" value="Unassembled WGS sequence"/>
</dbReference>
<dbReference type="RefSeq" id="WP_307017195.1">
    <property type="nucleotide sequence ID" value="NZ_JAUSUI010000001.1"/>
</dbReference>